<organism evidence="1 2">
    <name type="scientific">Acidocella aquatica</name>
    <dbReference type="NCBI Taxonomy" id="1922313"/>
    <lineage>
        <taxon>Bacteria</taxon>
        <taxon>Pseudomonadati</taxon>
        <taxon>Pseudomonadota</taxon>
        <taxon>Alphaproteobacteria</taxon>
        <taxon>Acetobacterales</taxon>
        <taxon>Acidocellaceae</taxon>
        <taxon>Acidocella</taxon>
    </lineage>
</organism>
<sequence>MSTIDYSKHYYSARDKDSPVWHLLANRNFETIRPYLPANREAPILEIGPGNGLVISLLLKNEYKNALGLDIDKNLALDAQKYGIPIKYVPEDKVNDFLRKDENKYALIFFMHVLEHVSVEHQAEFISSVRFALAPGGKLVCEVPNADSPLAARWRYCDWTHKCLFSIESLRFILKIGGFQEVLTMKAKSAVITQRGLFIDTIVCIIKVAFNTFSESIQKIHLIAGIGLEGLKIPVSAAILGIGIKQDSQNEH</sequence>
<dbReference type="SUPFAM" id="SSF53335">
    <property type="entry name" value="S-adenosyl-L-methionine-dependent methyltransferases"/>
    <property type="match status" value="1"/>
</dbReference>
<dbReference type="CDD" id="cd02440">
    <property type="entry name" value="AdoMet_MTases"/>
    <property type="match status" value="1"/>
</dbReference>
<evidence type="ECO:0000313" key="1">
    <source>
        <dbReference type="EMBL" id="GLR67313.1"/>
    </source>
</evidence>
<dbReference type="InterPro" id="IPR029063">
    <property type="entry name" value="SAM-dependent_MTases_sf"/>
</dbReference>
<dbReference type="EMBL" id="BSOS01000065">
    <property type="protein sequence ID" value="GLR67313.1"/>
    <property type="molecule type" value="Genomic_DNA"/>
</dbReference>
<proteinExistence type="predicted"/>
<dbReference type="Proteomes" id="UP001156641">
    <property type="component" value="Unassembled WGS sequence"/>
</dbReference>
<comment type="caution">
    <text evidence="1">The sequence shown here is derived from an EMBL/GenBank/DDBJ whole genome shotgun (WGS) entry which is preliminary data.</text>
</comment>
<evidence type="ECO:0000313" key="2">
    <source>
        <dbReference type="Proteomes" id="UP001156641"/>
    </source>
</evidence>
<name>A0ABQ6A6M7_9PROT</name>
<accession>A0ABQ6A6M7</accession>
<evidence type="ECO:0008006" key="3">
    <source>
        <dbReference type="Google" id="ProtNLM"/>
    </source>
</evidence>
<dbReference type="Pfam" id="PF13489">
    <property type="entry name" value="Methyltransf_23"/>
    <property type="match status" value="1"/>
</dbReference>
<reference evidence="2" key="1">
    <citation type="journal article" date="2019" name="Int. J. Syst. Evol. Microbiol.">
        <title>The Global Catalogue of Microorganisms (GCM) 10K type strain sequencing project: providing services to taxonomists for standard genome sequencing and annotation.</title>
        <authorList>
            <consortium name="The Broad Institute Genomics Platform"/>
            <consortium name="The Broad Institute Genome Sequencing Center for Infectious Disease"/>
            <person name="Wu L."/>
            <person name="Ma J."/>
        </authorList>
    </citation>
    <scope>NUCLEOTIDE SEQUENCE [LARGE SCALE GENOMIC DNA]</scope>
    <source>
        <strain evidence="2">NBRC 112502</strain>
    </source>
</reference>
<protein>
    <recommendedName>
        <fullName evidence="3">Class I SAM-dependent methyltransferase</fullName>
    </recommendedName>
</protein>
<keyword evidence="2" id="KW-1185">Reference proteome</keyword>
<gene>
    <name evidence="1" type="ORF">GCM10010909_19940</name>
</gene>
<dbReference type="Gene3D" id="3.40.50.150">
    <property type="entry name" value="Vaccinia Virus protein VP39"/>
    <property type="match status" value="1"/>
</dbReference>
<dbReference type="RefSeq" id="WP_284258042.1">
    <property type="nucleotide sequence ID" value="NZ_BSOS01000065.1"/>
</dbReference>